<name>A0A1W1XXA6_9BACT</name>
<dbReference type="Pfam" id="PF11130">
    <property type="entry name" value="TraC_F_IV"/>
    <property type="match status" value="1"/>
</dbReference>
<dbReference type="InterPro" id="IPR025955">
    <property type="entry name" value="TraC/Conjuga_ATPase"/>
</dbReference>
<dbReference type="Proteomes" id="UP000192783">
    <property type="component" value="Unassembled WGS sequence"/>
</dbReference>
<gene>
    <name evidence="1" type="ORF">SAMN02746041_03269</name>
</gene>
<sequence>MYIVEGNECSYAGAVLLGSPMPGADDTTTEQLKSILSSGYPAGTFIQFSLLSIPDISPWLNFYEQAHQSWNQDFYNEKQAQIVGDLCRRRIEYLHKGSKESLLSNKVLFNTQYLIISIKIPVDVIPKEEEVANAENHVIRLEEALGTIGIKSLHRMEPPEYLAFMRRIFHIYDPEYRAYDENV</sequence>
<evidence type="ECO:0000313" key="1">
    <source>
        <dbReference type="EMBL" id="SMC28487.1"/>
    </source>
</evidence>
<evidence type="ECO:0000313" key="2">
    <source>
        <dbReference type="Proteomes" id="UP000192783"/>
    </source>
</evidence>
<keyword evidence="2" id="KW-1185">Reference proteome</keyword>
<protein>
    <submittedName>
        <fullName evidence="1">F pilus assembly protein Type-IV secretion system</fullName>
    </submittedName>
</protein>
<dbReference type="EMBL" id="FWXF01000036">
    <property type="protein sequence ID" value="SMC28487.1"/>
    <property type="molecule type" value="Genomic_DNA"/>
</dbReference>
<organism evidence="1 2">
    <name type="scientific">Desulfacinum hydrothermale DSM 13146</name>
    <dbReference type="NCBI Taxonomy" id="1121390"/>
    <lineage>
        <taxon>Bacteria</taxon>
        <taxon>Pseudomonadati</taxon>
        <taxon>Thermodesulfobacteriota</taxon>
        <taxon>Syntrophobacteria</taxon>
        <taxon>Syntrophobacterales</taxon>
        <taxon>Syntrophobacteraceae</taxon>
        <taxon>Desulfacinum</taxon>
    </lineage>
</organism>
<dbReference type="STRING" id="1121390.SAMN02746041_03269"/>
<proteinExistence type="predicted"/>
<accession>A0A1W1XXA6</accession>
<reference evidence="1 2" key="1">
    <citation type="submission" date="2017-04" db="EMBL/GenBank/DDBJ databases">
        <authorList>
            <person name="Afonso C.L."/>
            <person name="Miller P.J."/>
            <person name="Scott M.A."/>
            <person name="Spackman E."/>
            <person name="Goraichik I."/>
            <person name="Dimitrov K.M."/>
            <person name="Suarez D.L."/>
            <person name="Swayne D.E."/>
        </authorList>
    </citation>
    <scope>NUCLEOTIDE SEQUENCE [LARGE SCALE GENOMIC DNA]</scope>
    <source>
        <strain evidence="1 2">DSM 13146</strain>
    </source>
</reference>
<feature type="non-terminal residue" evidence="1">
    <location>
        <position position="183"/>
    </location>
</feature>
<dbReference type="AlphaFoldDB" id="A0A1W1XXA6"/>